<dbReference type="AlphaFoldDB" id="A0A328UM85"/>
<proteinExistence type="predicted"/>
<protein>
    <submittedName>
        <fullName evidence="1">Uncharacterized protein</fullName>
    </submittedName>
</protein>
<reference evidence="1 2" key="1">
    <citation type="submission" date="2018-06" db="EMBL/GenBank/DDBJ databases">
        <title>Noncontiguous genome sequence of Ruminococcaceae bacterium ASD2818.</title>
        <authorList>
            <person name="Chaplin A.V."/>
            <person name="Sokolova S.R."/>
            <person name="Kochetkova T.O."/>
            <person name="Goltsov A.Y."/>
            <person name="Trofimov D.Y."/>
            <person name="Efimov B.A."/>
        </authorList>
    </citation>
    <scope>NUCLEOTIDE SEQUENCE [LARGE SCALE GENOMIC DNA]</scope>
    <source>
        <strain evidence="1 2">ASD2818</strain>
    </source>
</reference>
<dbReference type="Proteomes" id="UP000249377">
    <property type="component" value="Unassembled WGS sequence"/>
</dbReference>
<dbReference type="EMBL" id="QLYR01000001">
    <property type="protein sequence ID" value="RAQ30025.1"/>
    <property type="molecule type" value="Genomic_DNA"/>
</dbReference>
<organism evidence="1 2">
    <name type="scientific">Hydrogeniiclostridium mannosilyticum</name>
    <dbReference type="NCBI Taxonomy" id="2764322"/>
    <lineage>
        <taxon>Bacteria</taxon>
        <taxon>Bacillati</taxon>
        <taxon>Bacillota</taxon>
        <taxon>Clostridia</taxon>
        <taxon>Eubacteriales</taxon>
        <taxon>Acutalibacteraceae</taxon>
        <taxon>Hydrogeniiclostridium</taxon>
    </lineage>
</organism>
<comment type="caution">
    <text evidence="1">The sequence shown here is derived from an EMBL/GenBank/DDBJ whole genome shotgun (WGS) entry which is preliminary data.</text>
</comment>
<name>A0A328UM85_9FIRM</name>
<keyword evidence="2" id="KW-1185">Reference proteome</keyword>
<evidence type="ECO:0000313" key="2">
    <source>
        <dbReference type="Proteomes" id="UP000249377"/>
    </source>
</evidence>
<sequence>MIFKLSLVATMVVIIKFIIVSSSKVIGQRKVCEEICDKLKNCYLFGQTTNFVPINLYFFAVCYMCKRYERCWLK</sequence>
<accession>A0A328UM85</accession>
<evidence type="ECO:0000313" key="1">
    <source>
        <dbReference type="EMBL" id="RAQ30025.1"/>
    </source>
</evidence>
<gene>
    <name evidence="1" type="ORF">DPQ25_00485</name>
</gene>